<feature type="transmembrane region" description="Helical" evidence="8">
    <location>
        <begin position="257"/>
        <end position="278"/>
    </location>
</feature>
<evidence type="ECO:0000313" key="9">
    <source>
        <dbReference type="EMBL" id="JAT21695.1"/>
    </source>
</evidence>
<dbReference type="UniPathway" id="UPA00196"/>
<dbReference type="EMBL" id="GEBQ01018282">
    <property type="protein sequence ID" value="JAT21695.1"/>
    <property type="molecule type" value="Transcribed_RNA"/>
</dbReference>
<sequence>HLAAAMAVEPSLLLLTTLILSGANMSKTKRKPWRKNLYENEGYPDNYTDKSFLDEMKKNINMHQVTVREAILGAGLVTQEFCLVVLFVVAFLYLHNGWLPLELILAQTGLVSLFCYAICIYNQSGRLRHVRTVLVFFIFGYVLSPVLKTLTESISTDTIYATTVFMMTVHLIFFDYGVKVLIVSSSLSLNSANFGAICLASRLPSSFHVFILLSITVECFVMLPLVLAKVEGSFVTLFILVFLTLYSLWTVSLTMTILYVLVVLFINVLCPIWFIMWYRYKENIYGPWDEAVVSLPVSNNSNNSVS</sequence>
<reference evidence="9" key="1">
    <citation type="submission" date="2015-11" db="EMBL/GenBank/DDBJ databases">
        <title>De novo transcriptome assembly of four potential Pierce s Disease insect vectors from Arizona vineyards.</title>
        <authorList>
            <person name="Tassone E.E."/>
        </authorList>
    </citation>
    <scope>NUCLEOTIDE SEQUENCE</scope>
</reference>
<name>A0A1B6LDB5_9HEMI</name>
<feature type="transmembrane region" description="Helical" evidence="8">
    <location>
        <begin position="133"/>
        <end position="151"/>
    </location>
</feature>
<dbReference type="GO" id="GO:0006506">
    <property type="term" value="P:GPI anchor biosynthetic process"/>
    <property type="evidence" value="ECO:0007669"/>
    <property type="project" value="UniProtKB-UniPathway"/>
</dbReference>
<evidence type="ECO:0000256" key="7">
    <source>
        <dbReference type="ARBA" id="ARBA00023136"/>
    </source>
</evidence>
<feature type="transmembrane region" description="Helical" evidence="8">
    <location>
        <begin position="234"/>
        <end position="251"/>
    </location>
</feature>
<dbReference type="PANTHER" id="PTHR12982">
    <property type="entry name" value="PHOSPHATIDYLINOSITOL GLYCAN, CLASS C"/>
    <property type="match status" value="1"/>
</dbReference>
<keyword evidence="5 8" id="KW-0812">Transmembrane</keyword>
<dbReference type="GO" id="GO:0000506">
    <property type="term" value="C:glycosylphosphatidylinositol-N-acetylglucosaminyltransferase (GPI-GnT) complex"/>
    <property type="evidence" value="ECO:0007669"/>
    <property type="project" value="TreeGrafter"/>
</dbReference>
<gene>
    <name evidence="9" type="ORF">g.24562</name>
</gene>
<feature type="transmembrane region" description="Helical" evidence="8">
    <location>
        <begin position="209"/>
        <end position="227"/>
    </location>
</feature>
<protein>
    <recommendedName>
        <fullName evidence="10">Phosphatidylinositol N-acetylglucosaminyltransferase subunit C</fullName>
    </recommendedName>
</protein>
<keyword evidence="6 8" id="KW-1133">Transmembrane helix</keyword>
<dbReference type="InterPro" id="IPR009450">
    <property type="entry name" value="Plno_GlcNAc_GPI2"/>
</dbReference>
<dbReference type="PIRSF" id="PIRSF016104">
    <property type="entry name" value="GPI2"/>
    <property type="match status" value="1"/>
</dbReference>
<feature type="transmembrane region" description="Helical" evidence="8">
    <location>
        <begin position="99"/>
        <end position="121"/>
    </location>
</feature>
<evidence type="ECO:0000256" key="1">
    <source>
        <dbReference type="ARBA" id="ARBA00004141"/>
    </source>
</evidence>
<evidence type="ECO:0000256" key="3">
    <source>
        <dbReference type="ARBA" id="ARBA00008321"/>
    </source>
</evidence>
<evidence type="ECO:0000256" key="4">
    <source>
        <dbReference type="ARBA" id="ARBA00022502"/>
    </source>
</evidence>
<feature type="transmembrane region" description="Helical" evidence="8">
    <location>
        <begin position="70"/>
        <end position="93"/>
    </location>
</feature>
<evidence type="ECO:0008006" key="10">
    <source>
        <dbReference type="Google" id="ProtNLM"/>
    </source>
</evidence>
<dbReference type="Pfam" id="PF06432">
    <property type="entry name" value="GPI2"/>
    <property type="match status" value="1"/>
</dbReference>
<evidence type="ECO:0000256" key="8">
    <source>
        <dbReference type="SAM" id="Phobius"/>
    </source>
</evidence>
<accession>A0A1B6LDB5</accession>
<keyword evidence="7 8" id="KW-0472">Membrane</keyword>
<evidence type="ECO:0000256" key="5">
    <source>
        <dbReference type="ARBA" id="ARBA00022692"/>
    </source>
</evidence>
<keyword evidence="4" id="KW-0337">GPI-anchor biosynthesis</keyword>
<feature type="transmembrane region" description="Helical" evidence="8">
    <location>
        <begin position="6"/>
        <end position="25"/>
    </location>
</feature>
<comment type="similarity">
    <text evidence="3">Belongs to the PIGC family.</text>
</comment>
<feature type="non-terminal residue" evidence="9">
    <location>
        <position position="1"/>
    </location>
</feature>
<evidence type="ECO:0000256" key="2">
    <source>
        <dbReference type="ARBA" id="ARBA00004687"/>
    </source>
</evidence>
<evidence type="ECO:0000256" key="6">
    <source>
        <dbReference type="ARBA" id="ARBA00022989"/>
    </source>
</evidence>
<dbReference type="AlphaFoldDB" id="A0A1B6LDB5"/>
<comment type="pathway">
    <text evidence="2">Glycolipid biosynthesis; glycosylphosphatidylinositol-anchor biosynthesis.</text>
</comment>
<proteinExistence type="inferred from homology"/>
<comment type="subcellular location">
    <subcellularLocation>
        <location evidence="1">Membrane</location>
        <topology evidence="1">Multi-pass membrane protein</topology>
    </subcellularLocation>
</comment>
<organism evidence="9">
    <name type="scientific">Graphocephala atropunctata</name>
    <dbReference type="NCBI Taxonomy" id="36148"/>
    <lineage>
        <taxon>Eukaryota</taxon>
        <taxon>Metazoa</taxon>
        <taxon>Ecdysozoa</taxon>
        <taxon>Arthropoda</taxon>
        <taxon>Hexapoda</taxon>
        <taxon>Insecta</taxon>
        <taxon>Pterygota</taxon>
        <taxon>Neoptera</taxon>
        <taxon>Paraneoptera</taxon>
        <taxon>Hemiptera</taxon>
        <taxon>Auchenorrhyncha</taxon>
        <taxon>Membracoidea</taxon>
        <taxon>Cicadellidae</taxon>
        <taxon>Cicadellinae</taxon>
        <taxon>Cicadellini</taxon>
        <taxon>Graphocephala</taxon>
    </lineage>
</organism>
<dbReference type="PANTHER" id="PTHR12982:SF0">
    <property type="entry name" value="PHOSPHATIDYLINOSITOL N-ACETYLGLUCOSAMINYLTRANSFERASE SUBUNIT C"/>
    <property type="match status" value="1"/>
</dbReference>